<gene>
    <name evidence="1" type="ORF">WH47_09875</name>
</gene>
<sequence>MQQMSRNREESKKFQPQRIYLGMNEDWVNHIQPLEPLEPLELEEEMEFDKNRDVEVITPRNNFQFPVTISRHLVDWLGSLLGITYGVYSKLARALSNNNTTIRVN</sequence>
<keyword evidence="2" id="KW-1185">Reference proteome</keyword>
<protein>
    <submittedName>
        <fullName evidence="1">Uncharacterized protein</fullName>
    </submittedName>
</protein>
<dbReference type="EMBL" id="KQ414663">
    <property type="protein sequence ID" value="KOC65296.1"/>
    <property type="molecule type" value="Genomic_DNA"/>
</dbReference>
<accession>A0A0L7R3D5</accession>
<dbReference type="Proteomes" id="UP000053825">
    <property type="component" value="Unassembled WGS sequence"/>
</dbReference>
<dbReference type="STRING" id="597456.A0A0L7R3D5"/>
<reference evidence="1 2" key="1">
    <citation type="submission" date="2015-07" db="EMBL/GenBank/DDBJ databases">
        <title>The genome of Habropoda laboriosa.</title>
        <authorList>
            <person name="Pan H."/>
            <person name="Kapheim K."/>
        </authorList>
    </citation>
    <scope>NUCLEOTIDE SEQUENCE [LARGE SCALE GENOMIC DNA]</scope>
    <source>
        <strain evidence="1">0110345459</strain>
    </source>
</reference>
<proteinExistence type="predicted"/>
<evidence type="ECO:0000313" key="2">
    <source>
        <dbReference type="Proteomes" id="UP000053825"/>
    </source>
</evidence>
<dbReference type="OrthoDB" id="7679971at2759"/>
<evidence type="ECO:0000313" key="1">
    <source>
        <dbReference type="EMBL" id="KOC65296.1"/>
    </source>
</evidence>
<organism evidence="1 2">
    <name type="scientific">Habropoda laboriosa</name>
    <dbReference type="NCBI Taxonomy" id="597456"/>
    <lineage>
        <taxon>Eukaryota</taxon>
        <taxon>Metazoa</taxon>
        <taxon>Ecdysozoa</taxon>
        <taxon>Arthropoda</taxon>
        <taxon>Hexapoda</taxon>
        <taxon>Insecta</taxon>
        <taxon>Pterygota</taxon>
        <taxon>Neoptera</taxon>
        <taxon>Endopterygota</taxon>
        <taxon>Hymenoptera</taxon>
        <taxon>Apocrita</taxon>
        <taxon>Aculeata</taxon>
        <taxon>Apoidea</taxon>
        <taxon>Anthophila</taxon>
        <taxon>Apidae</taxon>
        <taxon>Habropoda</taxon>
    </lineage>
</organism>
<dbReference type="AlphaFoldDB" id="A0A0L7R3D5"/>
<name>A0A0L7R3D5_9HYME</name>